<reference evidence="4" key="1">
    <citation type="journal article" date="2017" name="Genome Biol.">
        <title>Comparative genomics reveals high biological diversity and specific adaptations in the industrially and medically important fungal genus Aspergillus.</title>
        <authorList>
            <person name="de Vries R.P."/>
            <person name="Riley R."/>
            <person name="Wiebenga A."/>
            <person name="Aguilar-Osorio G."/>
            <person name="Amillis S."/>
            <person name="Uchima C.A."/>
            <person name="Anderluh G."/>
            <person name="Asadollahi M."/>
            <person name="Askin M."/>
            <person name="Barry K."/>
            <person name="Battaglia E."/>
            <person name="Bayram O."/>
            <person name="Benocci T."/>
            <person name="Braus-Stromeyer S.A."/>
            <person name="Caldana C."/>
            <person name="Canovas D."/>
            <person name="Cerqueira G.C."/>
            <person name="Chen F."/>
            <person name="Chen W."/>
            <person name="Choi C."/>
            <person name="Clum A."/>
            <person name="Dos Santos R.A."/>
            <person name="Damasio A.R."/>
            <person name="Diallinas G."/>
            <person name="Emri T."/>
            <person name="Fekete E."/>
            <person name="Flipphi M."/>
            <person name="Freyberg S."/>
            <person name="Gallo A."/>
            <person name="Gournas C."/>
            <person name="Habgood R."/>
            <person name="Hainaut M."/>
            <person name="Harispe M.L."/>
            <person name="Henrissat B."/>
            <person name="Hilden K.S."/>
            <person name="Hope R."/>
            <person name="Hossain A."/>
            <person name="Karabika E."/>
            <person name="Karaffa L."/>
            <person name="Karanyi Z."/>
            <person name="Krasevec N."/>
            <person name="Kuo A."/>
            <person name="Kusch H."/>
            <person name="LaButti K."/>
            <person name="Lagendijk E.L."/>
            <person name="Lapidus A."/>
            <person name="Levasseur A."/>
            <person name="Lindquist E."/>
            <person name="Lipzen A."/>
            <person name="Logrieco A.F."/>
            <person name="MacCabe A."/>
            <person name="Maekelae M.R."/>
            <person name="Malavazi I."/>
            <person name="Melin P."/>
            <person name="Meyer V."/>
            <person name="Mielnichuk N."/>
            <person name="Miskei M."/>
            <person name="Molnar A.P."/>
            <person name="Mule G."/>
            <person name="Ngan C.Y."/>
            <person name="Orejas M."/>
            <person name="Orosz E."/>
            <person name="Ouedraogo J.P."/>
            <person name="Overkamp K.M."/>
            <person name="Park H.-S."/>
            <person name="Perrone G."/>
            <person name="Piumi F."/>
            <person name="Punt P.J."/>
            <person name="Ram A.F."/>
            <person name="Ramon A."/>
            <person name="Rauscher S."/>
            <person name="Record E."/>
            <person name="Riano-Pachon D.M."/>
            <person name="Robert V."/>
            <person name="Roehrig J."/>
            <person name="Ruller R."/>
            <person name="Salamov A."/>
            <person name="Salih N.S."/>
            <person name="Samson R.A."/>
            <person name="Sandor E."/>
            <person name="Sanguinetti M."/>
            <person name="Schuetze T."/>
            <person name="Sepcic K."/>
            <person name="Shelest E."/>
            <person name="Sherlock G."/>
            <person name="Sophianopoulou V."/>
            <person name="Squina F.M."/>
            <person name="Sun H."/>
            <person name="Susca A."/>
            <person name="Todd R.B."/>
            <person name="Tsang A."/>
            <person name="Unkles S.E."/>
            <person name="van de Wiele N."/>
            <person name="van Rossen-Uffink D."/>
            <person name="Oliveira J.V."/>
            <person name="Vesth T.C."/>
            <person name="Visser J."/>
            <person name="Yu J.-H."/>
            <person name="Zhou M."/>
            <person name="Andersen M.R."/>
            <person name="Archer D.B."/>
            <person name="Baker S.E."/>
            <person name="Benoit I."/>
            <person name="Brakhage A.A."/>
            <person name="Braus G.H."/>
            <person name="Fischer R."/>
            <person name="Frisvad J.C."/>
            <person name="Goldman G.H."/>
            <person name="Houbraken J."/>
            <person name="Oakley B."/>
            <person name="Pocsi I."/>
            <person name="Scazzocchio C."/>
            <person name="Seiboth B."/>
            <person name="vanKuyk P.A."/>
            <person name="Wortman J."/>
            <person name="Dyer P.S."/>
            <person name="Grigoriev I.V."/>
        </authorList>
    </citation>
    <scope>NUCLEOTIDE SEQUENCE [LARGE SCALE GENOMIC DNA]</scope>
    <source>
        <strain evidence="4">ATCC 16872 / CBS 172.66 / WB 5094</strain>
    </source>
</reference>
<dbReference type="OMA" id="EWWPAGV"/>
<dbReference type="VEuPathDB" id="FungiDB:ASPACDRAFT_64555"/>
<dbReference type="STRING" id="690307.A0A1L9WGL9"/>
<dbReference type="EMBL" id="KV878990">
    <property type="protein sequence ID" value="OJJ95283.1"/>
    <property type="molecule type" value="Genomic_DNA"/>
</dbReference>
<dbReference type="PANTHER" id="PTHR36102">
    <property type="entry name" value="CHROMOSOME 10, WHOLE GENOME SHOTGUN SEQUENCE"/>
    <property type="match status" value="1"/>
</dbReference>
<dbReference type="AlphaFoldDB" id="A0A1L9WGL9"/>
<accession>A0A1L9WGL9</accession>
<feature type="compositionally biased region" description="Polar residues" evidence="1">
    <location>
        <begin position="104"/>
        <end position="113"/>
    </location>
</feature>
<evidence type="ECO:0000313" key="3">
    <source>
        <dbReference type="EMBL" id="OJJ95283.1"/>
    </source>
</evidence>
<dbReference type="Proteomes" id="UP000184546">
    <property type="component" value="Unassembled WGS sequence"/>
</dbReference>
<dbReference type="OrthoDB" id="5338458at2759"/>
<keyword evidence="4" id="KW-1185">Reference proteome</keyword>
<dbReference type="Pfam" id="PF11001">
    <property type="entry name" value="AFUB_07903_YDR124W_hel"/>
    <property type="match status" value="1"/>
</dbReference>
<feature type="region of interest" description="Disordered" evidence="1">
    <location>
        <begin position="203"/>
        <end position="226"/>
    </location>
</feature>
<dbReference type="InterPro" id="IPR021264">
    <property type="entry name" value="AFUB_079030/YDR124W-like"/>
</dbReference>
<evidence type="ECO:0000313" key="4">
    <source>
        <dbReference type="Proteomes" id="UP000184546"/>
    </source>
</evidence>
<proteinExistence type="predicted"/>
<feature type="region of interest" description="Disordered" evidence="1">
    <location>
        <begin position="104"/>
        <end position="144"/>
    </location>
</feature>
<organism evidence="3 4">
    <name type="scientific">Aspergillus aculeatus (strain ATCC 16872 / CBS 172.66 / WB 5094)</name>
    <dbReference type="NCBI Taxonomy" id="690307"/>
    <lineage>
        <taxon>Eukaryota</taxon>
        <taxon>Fungi</taxon>
        <taxon>Dikarya</taxon>
        <taxon>Ascomycota</taxon>
        <taxon>Pezizomycotina</taxon>
        <taxon>Eurotiomycetes</taxon>
        <taxon>Eurotiomycetidae</taxon>
        <taxon>Eurotiales</taxon>
        <taxon>Aspergillaceae</taxon>
        <taxon>Aspergillus</taxon>
        <taxon>Aspergillus subgen. Circumdati</taxon>
    </lineage>
</organism>
<feature type="domain" description="Subtelomeric hrmA-associated cluster protein AFUB-079030/YDR124W-like helical bundle" evidence="2">
    <location>
        <begin position="162"/>
        <end position="297"/>
    </location>
</feature>
<evidence type="ECO:0000259" key="2">
    <source>
        <dbReference type="Pfam" id="PF11001"/>
    </source>
</evidence>
<dbReference type="GeneID" id="30977823"/>
<protein>
    <recommendedName>
        <fullName evidence="2">Subtelomeric hrmA-associated cluster protein AFUB-079030/YDR124W-like helical bundle domain-containing protein</fullName>
    </recommendedName>
</protein>
<dbReference type="PANTHER" id="PTHR36102:SF5">
    <property type="entry name" value="YDR124W-LIKE HELICAL BUNDLE DOMAIN-CONTAINING PROTEIN"/>
    <property type="match status" value="1"/>
</dbReference>
<feature type="region of interest" description="Disordered" evidence="1">
    <location>
        <begin position="1"/>
        <end position="21"/>
    </location>
</feature>
<name>A0A1L9WGL9_ASPA1</name>
<gene>
    <name evidence="3" type="ORF">ASPACDRAFT_64555</name>
</gene>
<feature type="region of interest" description="Disordered" evidence="1">
    <location>
        <begin position="522"/>
        <end position="549"/>
    </location>
</feature>
<dbReference type="InterPro" id="IPR047092">
    <property type="entry name" value="AFUB_07903/YDR124W-like_hel"/>
</dbReference>
<evidence type="ECO:0000256" key="1">
    <source>
        <dbReference type="SAM" id="MobiDB-lite"/>
    </source>
</evidence>
<dbReference type="RefSeq" id="XP_020051623.1">
    <property type="nucleotide sequence ID" value="XM_020204009.1"/>
</dbReference>
<feature type="compositionally biased region" description="Polar residues" evidence="1">
    <location>
        <begin position="129"/>
        <end position="144"/>
    </location>
</feature>
<sequence length="549" mass="61683">MVYTPATPSVSGPTKRPASSLQDGVLGWETAPVMNASLQTTVNMPFNHYSLIYLDHLGRLQVQESPSISGQNMTIFSHEVREKFLEILGSQIGYRQPLIRRTSGVSPTALNNDRMNERYRRQGKKRRTQPSASSSTLRYSNPYTNTVQDLPPVAAVTRVAIQIGDADKLSQYYRVALINVQQQNCRVISKAFIKYIEPRKQVRHPYNGGRPRPGAPPGTKGDPELTKPAWWPADVIHREPDHLRKNERIKLLLHIIRNLGQHGITPEDLQEVAHDCRRHIPVEKMAILDEMFRVRKMEVRYQMGEVDATTIVYVEARDDKEEKEENNEKEIDAVAEPEQKFEPEETECNEVITSTASSIEDLSAPFTAMDHPVGMPSHRAISMGADQGQLFPLPESLSYGESDRLQGQSFYSASEDFKNEYTSPTVINTPTSSELPSPLEQASSFDCLTPAPLTTTAGSEHHRPTTMSMQHSVGPYDSWAAPAYRQQPLYSSFDYNTVATSQPMSQPAMHYQMPMPEMHGLPELASPSRMSFRTGSLSHPNLHQSAEQL</sequence>
<feature type="compositionally biased region" description="Polar residues" evidence="1">
    <location>
        <begin position="528"/>
        <end position="549"/>
    </location>
</feature>